<sequence length="380" mass="42192">MRAAGRIAWVLAVFALVGTGCRGSLELNEIHIVHSVALDAGKNGGVKLSAEIARLSAGQQQPKGMQNKTFMLTGEGSNIFEAARLMRAKSDRTLLWGQTTAIVISKDIALESLDKQIETLRRFRQFRNTTLVYMIDGQASRVLEVEMPNASISAQALRGLAEGGETTGLTSRTSLLDIYMDRINGYKEVCIPAIRVLKSKDGEMDRLIKAAGFFAFRGEQLAGFMPARISKGYLRASNRMRSTIEKLACDGNPGNTIAFENTRSSSRVAASLDKTGTPSVRIEVDADLNLVGQPCEDQTVTPELIAEWEKQLNSEIEDQINGFIAFSQQHATDLLGIGERIHRKQPQQWKRIKDEWREIYPTCRFTVNVNTRIDHTNFTI</sequence>
<feature type="domain" description="Spore germination protein N-terminal" evidence="9">
    <location>
        <begin position="25"/>
        <end position="195"/>
    </location>
</feature>
<gene>
    <name evidence="10" type="ORF">DFP98_115137</name>
</gene>
<evidence type="ECO:0000256" key="5">
    <source>
        <dbReference type="ARBA" id="ARBA00023136"/>
    </source>
</evidence>
<dbReference type="GO" id="GO:0009847">
    <property type="term" value="P:spore germination"/>
    <property type="evidence" value="ECO:0007669"/>
    <property type="project" value="InterPro"/>
</dbReference>
<keyword evidence="4" id="KW-0732">Signal</keyword>
<dbReference type="InterPro" id="IPR008844">
    <property type="entry name" value="Spore_GerAC-like"/>
</dbReference>
<keyword evidence="7" id="KW-0449">Lipoprotein</keyword>
<keyword evidence="6" id="KW-0564">Palmitate</keyword>
<evidence type="ECO:0000313" key="10">
    <source>
        <dbReference type="EMBL" id="RED75521.1"/>
    </source>
</evidence>
<evidence type="ECO:0000256" key="2">
    <source>
        <dbReference type="ARBA" id="ARBA00007886"/>
    </source>
</evidence>
<keyword evidence="5" id="KW-0472">Membrane</keyword>
<dbReference type="Pfam" id="PF05504">
    <property type="entry name" value="Spore_GerAC"/>
    <property type="match status" value="1"/>
</dbReference>
<accession>A0A3D9JN35</accession>
<dbReference type="GO" id="GO:0016020">
    <property type="term" value="C:membrane"/>
    <property type="evidence" value="ECO:0007669"/>
    <property type="project" value="UniProtKB-SubCell"/>
</dbReference>
<evidence type="ECO:0000256" key="1">
    <source>
        <dbReference type="ARBA" id="ARBA00004635"/>
    </source>
</evidence>
<dbReference type="NCBIfam" id="TIGR02887">
    <property type="entry name" value="spore_ger_x_C"/>
    <property type="match status" value="1"/>
</dbReference>
<evidence type="ECO:0000313" key="11">
    <source>
        <dbReference type="Proteomes" id="UP000256977"/>
    </source>
</evidence>
<evidence type="ECO:0000259" key="9">
    <source>
        <dbReference type="Pfam" id="PF25198"/>
    </source>
</evidence>
<feature type="domain" description="Spore germination GerAC-like C-terminal" evidence="8">
    <location>
        <begin position="212"/>
        <end position="376"/>
    </location>
</feature>
<dbReference type="InterPro" id="IPR038501">
    <property type="entry name" value="Spore_GerAC_C_sf"/>
</dbReference>
<evidence type="ECO:0000256" key="3">
    <source>
        <dbReference type="ARBA" id="ARBA00022544"/>
    </source>
</evidence>
<keyword evidence="11" id="KW-1185">Reference proteome</keyword>
<keyword evidence="3" id="KW-0309">Germination</keyword>
<dbReference type="InterPro" id="IPR057336">
    <property type="entry name" value="GerAC_N"/>
</dbReference>
<dbReference type="Proteomes" id="UP000256977">
    <property type="component" value="Unassembled WGS sequence"/>
</dbReference>
<dbReference type="AlphaFoldDB" id="A0A3D9JN35"/>
<comment type="similarity">
    <text evidence="2">Belongs to the GerABKC lipoprotein family.</text>
</comment>
<name>A0A3D9JN35_9BACL</name>
<comment type="caution">
    <text evidence="10">The sequence shown here is derived from an EMBL/GenBank/DDBJ whole genome shotgun (WGS) entry which is preliminary data.</text>
</comment>
<dbReference type="PROSITE" id="PS51257">
    <property type="entry name" value="PROKAR_LIPOPROTEIN"/>
    <property type="match status" value="1"/>
</dbReference>
<organism evidence="10 11">
    <name type="scientific">Cohnella phaseoli</name>
    <dbReference type="NCBI Taxonomy" id="456490"/>
    <lineage>
        <taxon>Bacteria</taxon>
        <taxon>Bacillati</taxon>
        <taxon>Bacillota</taxon>
        <taxon>Bacilli</taxon>
        <taxon>Bacillales</taxon>
        <taxon>Paenibacillaceae</taxon>
        <taxon>Cohnella</taxon>
    </lineage>
</organism>
<proteinExistence type="inferred from homology"/>
<evidence type="ECO:0000259" key="8">
    <source>
        <dbReference type="Pfam" id="PF05504"/>
    </source>
</evidence>
<comment type="subcellular location">
    <subcellularLocation>
        <location evidence="1">Membrane</location>
        <topology evidence="1">Lipid-anchor</topology>
    </subcellularLocation>
</comment>
<dbReference type="EMBL" id="QRDZ01000015">
    <property type="protein sequence ID" value="RED75521.1"/>
    <property type="molecule type" value="Genomic_DNA"/>
</dbReference>
<dbReference type="PANTHER" id="PTHR35789:SF1">
    <property type="entry name" value="SPORE GERMINATION PROTEIN B3"/>
    <property type="match status" value="1"/>
</dbReference>
<reference evidence="10 11" key="1">
    <citation type="submission" date="2018-07" db="EMBL/GenBank/DDBJ databases">
        <title>Genomic Encyclopedia of Type Strains, Phase III (KMG-III): the genomes of soil and plant-associated and newly described type strains.</title>
        <authorList>
            <person name="Whitman W."/>
        </authorList>
    </citation>
    <scope>NUCLEOTIDE SEQUENCE [LARGE SCALE GENOMIC DNA]</scope>
    <source>
        <strain evidence="10 11">CECT 7287</strain>
    </source>
</reference>
<evidence type="ECO:0000256" key="7">
    <source>
        <dbReference type="ARBA" id="ARBA00023288"/>
    </source>
</evidence>
<dbReference type="Gene3D" id="3.30.300.210">
    <property type="entry name" value="Nutrient germinant receptor protein C, domain 3"/>
    <property type="match status" value="1"/>
</dbReference>
<dbReference type="PANTHER" id="PTHR35789">
    <property type="entry name" value="SPORE GERMINATION PROTEIN B3"/>
    <property type="match status" value="1"/>
</dbReference>
<dbReference type="InterPro" id="IPR046953">
    <property type="entry name" value="Spore_GerAC-like_C"/>
</dbReference>
<evidence type="ECO:0000256" key="6">
    <source>
        <dbReference type="ARBA" id="ARBA00023139"/>
    </source>
</evidence>
<dbReference type="OrthoDB" id="9816067at2"/>
<dbReference type="RefSeq" id="WP_116062247.1">
    <property type="nucleotide sequence ID" value="NZ_QRDZ01000015.1"/>
</dbReference>
<protein>
    <submittedName>
        <fullName evidence="10">Ger(X)C family germination protein</fullName>
    </submittedName>
</protein>
<evidence type="ECO:0000256" key="4">
    <source>
        <dbReference type="ARBA" id="ARBA00022729"/>
    </source>
</evidence>
<dbReference type="Pfam" id="PF25198">
    <property type="entry name" value="Spore_GerAC_N"/>
    <property type="match status" value="1"/>
</dbReference>